<dbReference type="Proteomes" id="UP000680634">
    <property type="component" value="Unassembled WGS sequence"/>
</dbReference>
<evidence type="ECO:0000313" key="2">
    <source>
        <dbReference type="Proteomes" id="UP000680634"/>
    </source>
</evidence>
<reference evidence="2" key="2">
    <citation type="submission" date="2023-07" db="EMBL/GenBank/DDBJ databases">
        <title>Genome-inferred correspondence between phylogeny and metabolic traits in the wild Drosophila gut microbiome.</title>
        <authorList>
            <person name="Bueno E."/>
            <person name="Blow F."/>
            <person name="Douglas A.E."/>
        </authorList>
    </citation>
    <scope>NUCLEOTIDE SEQUENCE [LARGE SCALE GENOMIC DNA]</scope>
    <source>
        <strain evidence="2">JGM97</strain>
    </source>
</reference>
<name>A0ABS5JHM0_9GAMM</name>
<accession>A0ABS5JHM0</accession>
<gene>
    <name evidence="1" type="ORF">JK232_11130</name>
</gene>
<dbReference type="RefSeq" id="WP_212589194.1">
    <property type="nucleotide sequence ID" value="NZ_JAERKB010000007.1"/>
</dbReference>
<proteinExistence type="predicted"/>
<keyword evidence="2" id="KW-1185">Reference proteome</keyword>
<protein>
    <submittedName>
        <fullName evidence="1">Uncharacterized protein</fullName>
    </submittedName>
</protein>
<sequence length="53" mass="6212">MMNGYELSTSFRLVKLTVLAAEDDENLLETAFSLKLLSDYRDDLMDEYPEEYI</sequence>
<dbReference type="EMBL" id="JAERKB010000007">
    <property type="protein sequence ID" value="MBS0969446.1"/>
    <property type="molecule type" value="Genomic_DNA"/>
</dbReference>
<comment type="caution">
    <text evidence="1">The sequence shown here is derived from an EMBL/GenBank/DDBJ whole genome shotgun (WGS) entry which is preliminary data.</text>
</comment>
<evidence type="ECO:0000313" key="1">
    <source>
        <dbReference type="EMBL" id="MBS0969446.1"/>
    </source>
</evidence>
<reference evidence="1 2" key="1">
    <citation type="submission" date="2020-12" db="EMBL/GenBank/DDBJ databases">
        <authorList>
            <person name="Mcmullen J.G."/>
        </authorList>
    </citation>
    <scope>NUCLEOTIDE SEQUENCE [LARGE SCALE GENOMIC DNA]</scope>
    <source>
        <strain evidence="1 2">JGM97</strain>
    </source>
</reference>
<organism evidence="1 2">
    <name type="scientific">Nissabacter archeti</name>
    <dbReference type="NCBI Taxonomy" id="1917880"/>
    <lineage>
        <taxon>Bacteria</taxon>
        <taxon>Pseudomonadati</taxon>
        <taxon>Pseudomonadota</taxon>
        <taxon>Gammaproteobacteria</taxon>
        <taxon>Enterobacterales</taxon>
        <taxon>Yersiniaceae</taxon>
        <taxon>Nissabacter</taxon>
    </lineage>
</organism>